<proteinExistence type="predicted"/>
<evidence type="ECO:0008006" key="3">
    <source>
        <dbReference type="Google" id="ProtNLM"/>
    </source>
</evidence>
<sequence length="485" mass="53756">MPAFLLVAGLIGVWLHDPNAICRETPSAACLSDRAVEVVDRDRAFALIGDLYALDRPEMRLRRKFGPAIDTEWRSKLIAQGSIAYDLRQGRTLDEAIAAVRNFEPSFLYIPGLEVAGLSVWLANHPAPPARHPRAESLLRDMAGRILDGRRASPQTDREKRIFDGDTQNAAHLLFLAGDLTEAHTVLEQSHEVPKLLPHRPWLRAVYAEHPEIIRAVLVDAFEAEIKAVGIPDITSMVLLVRRAVEAGFGDLAGDLVLRTREAGEANPGVFPVRTLLEIARALHAAGRPRSEVVDMLDKAAAKLAKLDDRVIGVSMHVGPIRGTDFAKDWRDELTGLRATSDDVEGTLALLDMTQTPFETWEAILSADLPPDELRSWMGRASNRLAAATLARLKANLAERLSRSLQMRSQSVWIEELVADAYNQPLPELTPEARWARAWASAQALLRLDPDNVPPWLFQDLAEAALDLDRSYELIRAAHLLHSAR</sequence>
<dbReference type="Proteomes" id="UP001243420">
    <property type="component" value="Chromosome"/>
</dbReference>
<name>A0ABY8LGZ4_9RHOB</name>
<accession>A0ABY8LGZ4</accession>
<reference evidence="1 2" key="1">
    <citation type="submission" date="2023-04" db="EMBL/GenBank/DDBJ databases">
        <title>Jannaschia ovalis sp. nov., a marine bacterium isolated from sea tidal flat.</title>
        <authorList>
            <person name="Kwon D.Y."/>
            <person name="Kim J.-J."/>
        </authorList>
    </citation>
    <scope>NUCLEOTIDE SEQUENCE [LARGE SCALE GENOMIC DNA]</scope>
    <source>
        <strain evidence="1 2">GRR-S6-38</strain>
    </source>
</reference>
<dbReference type="RefSeq" id="WP_279966615.1">
    <property type="nucleotide sequence ID" value="NZ_CP122537.1"/>
</dbReference>
<dbReference type="EMBL" id="CP122537">
    <property type="protein sequence ID" value="WGH79683.1"/>
    <property type="molecule type" value="Genomic_DNA"/>
</dbReference>
<organism evidence="1 2">
    <name type="scientific">Jannaschia ovalis</name>
    <dbReference type="NCBI Taxonomy" id="3038773"/>
    <lineage>
        <taxon>Bacteria</taxon>
        <taxon>Pseudomonadati</taxon>
        <taxon>Pseudomonadota</taxon>
        <taxon>Alphaproteobacteria</taxon>
        <taxon>Rhodobacterales</taxon>
        <taxon>Roseobacteraceae</taxon>
        <taxon>Jannaschia</taxon>
    </lineage>
</organism>
<evidence type="ECO:0000313" key="1">
    <source>
        <dbReference type="EMBL" id="WGH79683.1"/>
    </source>
</evidence>
<protein>
    <recommendedName>
        <fullName evidence="3">Tetratricopeptide repeat-containing protein</fullName>
    </recommendedName>
</protein>
<evidence type="ECO:0000313" key="2">
    <source>
        <dbReference type="Proteomes" id="UP001243420"/>
    </source>
</evidence>
<keyword evidence="2" id="KW-1185">Reference proteome</keyword>
<gene>
    <name evidence="1" type="ORF">P8627_05310</name>
</gene>